<dbReference type="PANTHER" id="PTHR15108">
    <property type="entry name" value="N-ACYLGLUCOSAMINE-2-EPIMERASE"/>
    <property type="match status" value="1"/>
</dbReference>
<evidence type="ECO:0000256" key="4">
    <source>
        <dbReference type="HAMAP-Rule" id="MF_00929"/>
    </source>
</evidence>
<evidence type="ECO:0000256" key="3">
    <source>
        <dbReference type="ARBA" id="ARBA00023235"/>
    </source>
</evidence>
<dbReference type="Gene3D" id="1.50.10.10">
    <property type="match status" value="1"/>
</dbReference>
<dbReference type="GO" id="GO:0050121">
    <property type="term" value="F:N-acylglucosamine 2-epimerase activity"/>
    <property type="evidence" value="ECO:0007669"/>
    <property type="project" value="UniProtKB-EC"/>
</dbReference>
<dbReference type="Proteomes" id="UP000681526">
    <property type="component" value="Unassembled WGS sequence"/>
</dbReference>
<comment type="function">
    <text evidence="4">Catalyzes the reversible epimerization of cellobiose to 4-O-beta-D-glucopyranosyl-D-mannose (Glc-Man).</text>
</comment>
<dbReference type="EC" id="5.1.3.11" evidence="4"/>
<dbReference type="InterPro" id="IPR008928">
    <property type="entry name" value="6-hairpin_glycosidase_sf"/>
</dbReference>
<dbReference type="EMBL" id="CAJRAY010000106">
    <property type="protein sequence ID" value="CAG5093566.1"/>
    <property type="molecule type" value="Genomic_DNA"/>
</dbReference>
<gene>
    <name evidence="5" type="primary">txxe 3626</name>
    <name evidence="5" type="ORF">TXXE_19925</name>
</gene>
<proteinExistence type="inferred from homology"/>
<keyword evidence="6" id="KW-1185">Reference proteome</keyword>
<reference evidence="5 6" key="1">
    <citation type="submission" date="2021-04" db="EMBL/GenBank/DDBJ databases">
        <authorList>
            <person name="Rakotoarivonina H."/>
        </authorList>
    </citation>
    <scope>NUCLEOTIDE SEQUENCE [LARGE SCALE GENOMIC DNA]</scope>
    <source>
        <strain evidence="5 6">XE</strain>
    </source>
</reference>
<protein>
    <recommendedName>
        <fullName evidence="4">Cellobiose 2-epimerase</fullName>
        <shortName evidence="4">CE</shortName>
        <ecNumber evidence="4">5.1.3.11</ecNumber>
    </recommendedName>
</protein>
<evidence type="ECO:0000256" key="2">
    <source>
        <dbReference type="ARBA" id="ARBA00008558"/>
    </source>
</evidence>
<sequence length="403" mass="46708">MSAGTDWKAKWREELERELKDNILHYWMTRTVDEKNGGFIGRIGDDRQPDYEAAKSLVLNTRILWTFSAAYRVFKDDRYLAVAERAYGYVTDKFADREYGGFYWMVDAQGSPLEDKKQVYGQAFAIYALSEFYRAARRKEALDKAIETYRLLERHSYDPANRGYIEAHARDWSETDRLALGGGDMNERKSMNTHLHVLEAYTNLYRVWPTEELNKTHKELIEVMLDRIVDPETAHFKLFFDDEWNSKSDLISYGHDIEGSWLLTEAAELCGDEALLKRTKETAIRMAEATLNEGVDADGGLLNEANAAGLIDTNKDWWPQAEAVVGFYNAYQLSGEDKYLDAARRSWSFIDRCIIDKEDGEWFWSVDRDGRPTRGHGKVNAWKCPYHNGRACFEMMERLISAH</sequence>
<comment type="catalytic activity">
    <reaction evidence="1 4">
        <text>D-cellobiose = beta-D-glucosyl-(1-&gt;4)-D-mannopyranose</text>
        <dbReference type="Rhea" id="RHEA:23384"/>
        <dbReference type="ChEBI" id="CHEBI:17057"/>
        <dbReference type="ChEBI" id="CHEBI:47931"/>
        <dbReference type="EC" id="5.1.3.11"/>
    </reaction>
</comment>
<name>A0ABN7S801_THEXY</name>
<dbReference type="Pfam" id="PF07221">
    <property type="entry name" value="GlcNAc_2-epim"/>
    <property type="match status" value="1"/>
</dbReference>
<comment type="similarity">
    <text evidence="4">Belongs to the cellobiose 2-epimerase family.</text>
</comment>
<evidence type="ECO:0000256" key="1">
    <source>
        <dbReference type="ARBA" id="ARBA00001470"/>
    </source>
</evidence>
<accession>A0ABN7S801</accession>
<keyword evidence="3 4" id="KW-0413">Isomerase</keyword>
<dbReference type="InterPro" id="IPR010819">
    <property type="entry name" value="AGE/CE"/>
</dbReference>
<organism evidence="5 6">
    <name type="scientific">Thermobacillus xylanilyticus</name>
    <dbReference type="NCBI Taxonomy" id="76633"/>
    <lineage>
        <taxon>Bacteria</taxon>
        <taxon>Bacillati</taxon>
        <taxon>Bacillota</taxon>
        <taxon>Bacilli</taxon>
        <taxon>Bacillales</taxon>
        <taxon>Paenibacillaceae</taxon>
        <taxon>Thermobacillus</taxon>
    </lineage>
</organism>
<dbReference type="InterPro" id="IPR012341">
    <property type="entry name" value="6hp_glycosidase-like_sf"/>
</dbReference>
<evidence type="ECO:0000313" key="6">
    <source>
        <dbReference type="Proteomes" id="UP000681526"/>
    </source>
</evidence>
<dbReference type="InterPro" id="IPR028584">
    <property type="entry name" value="Cellobiose_2_epim"/>
</dbReference>
<dbReference type="RefSeq" id="WP_213487096.1">
    <property type="nucleotide sequence ID" value="NZ_CAJRAY010000106.1"/>
</dbReference>
<evidence type="ECO:0000313" key="5">
    <source>
        <dbReference type="EMBL" id="CAG5093566.1"/>
    </source>
</evidence>
<dbReference type="SUPFAM" id="SSF48208">
    <property type="entry name" value="Six-hairpin glycosidases"/>
    <property type="match status" value="1"/>
</dbReference>
<dbReference type="HAMAP" id="MF_00929">
    <property type="entry name" value="Cellobiose_2_epim"/>
    <property type="match status" value="1"/>
</dbReference>
<comment type="similarity">
    <text evidence="2">Belongs to the N-acylglucosamine 2-epimerase family.</text>
</comment>
<comment type="caution">
    <text evidence="5">The sequence shown here is derived from an EMBL/GenBank/DDBJ whole genome shotgun (WGS) entry which is preliminary data.</text>
</comment>